<reference evidence="4 5" key="1">
    <citation type="submission" date="2020-08" db="EMBL/GenBank/DDBJ databases">
        <authorList>
            <person name="Mo P."/>
        </authorList>
    </citation>
    <scope>NUCLEOTIDE SEQUENCE [LARGE SCALE GENOMIC DNA]</scope>
    <source>
        <strain evidence="4 5">CGMCC 4.1532</strain>
    </source>
</reference>
<dbReference type="EMBL" id="CP060131">
    <property type="protein sequence ID" value="QNG55595.1"/>
    <property type="molecule type" value="Genomic_DNA"/>
</dbReference>
<proteinExistence type="predicted"/>
<protein>
    <submittedName>
        <fullName evidence="4">Helix-turn-helix transcriptional regulator</fullName>
    </submittedName>
</protein>
<evidence type="ECO:0000256" key="2">
    <source>
        <dbReference type="PROSITE-ProRule" id="PRU00335"/>
    </source>
</evidence>
<organism evidence="4 5">
    <name type="scientific">Pseudonocardia petroleophila</name>
    <dbReference type="NCBI Taxonomy" id="37331"/>
    <lineage>
        <taxon>Bacteria</taxon>
        <taxon>Bacillati</taxon>
        <taxon>Actinomycetota</taxon>
        <taxon>Actinomycetes</taxon>
        <taxon>Pseudonocardiales</taxon>
        <taxon>Pseudonocardiaceae</taxon>
        <taxon>Pseudonocardia</taxon>
    </lineage>
</organism>
<dbReference type="PROSITE" id="PS50977">
    <property type="entry name" value="HTH_TETR_2"/>
    <property type="match status" value="1"/>
</dbReference>
<keyword evidence="5" id="KW-1185">Reference proteome</keyword>
<feature type="DNA-binding region" description="H-T-H motif" evidence="2">
    <location>
        <begin position="17"/>
        <end position="36"/>
    </location>
</feature>
<feature type="domain" description="HTH tetR-type" evidence="3">
    <location>
        <begin position="1"/>
        <end position="54"/>
    </location>
</feature>
<dbReference type="AlphaFoldDB" id="A0A7G7MS34"/>
<dbReference type="Proteomes" id="UP000515728">
    <property type="component" value="Chromosome"/>
</dbReference>
<dbReference type="SUPFAM" id="SSF46689">
    <property type="entry name" value="Homeodomain-like"/>
    <property type="match status" value="1"/>
</dbReference>
<evidence type="ECO:0000313" key="5">
    <source>
        <dbReference type="Proteomes" id="UP000515728"/>
    </source>
</evidence>
<keyword evidence="1 2" id="KW-0238">DNA-binding</keyword>
<name>A0A7G7MS34_9PSEU</name>
<evidence type="ECO:0000259" key="3">
    <source>
        <dbReference type="PROSITE" id="PS50977"/>
    </source>
</evidence>
<gene>
    <name evidence="4" type="ORF">H6H00_14065</name>
</gene>
<sequence length="185" mass="19859">MAATVDCLVELGWSGTTTTVVARRAGVSRGAQLHHYPTREELVLAAVAHLGAARFAEARERAAALPDGPGRTAAVLDMLAALHTGPLFRAMLELWVAARTDDALRAAVVPLEAEVGRETHRLTVELLGADESRPGVRAAVQQTLDLVRGLGVSGLLSDATGGREERRRRHLLADWARHLDTRLEA</sequence>
<dbReference type="Pfam" id="PF00440">
    <property type="entry name" value="TetR_N"/>
    <property type="match status" value="1"/>
</dbReference>
<dbReference type="GO" id="GO:0003677">
    <property type="term" value="F:DNA binding"/>
    <property type="evidence" value="ECO:0007669"/>
    <property type="project" value="UniProtKB-UniRule"/>
</dbReference>
<dbReference type="KEGG" id="ppel:H6H00_14065"/>
<dbReference type="InterPro" id="IPR001647">
    <property type="entry name" value="HTH_TetR"/>
</dbReference>
<dbReference type="RefSeq" id="WP_185722440.1">
    <property type="nucleotide sequence ID" value="NZ_BAAAWI010000001.1"/>
</dbReference>
<accession>A0A7G7MS34</accession>
<evidence type="ECO:0000313" key="4">
    <source>
        <dbReference type="EMBL" id="QNG55595.1"/>
    </source>
</evidence>
<dbReference type="InterPro" id="IPR009057">
    <property type="entry name" value="Homeodomain-like_sf"/>
</dbReference>
<evidence type="ECO:0000256" key="1">
    <source>
        <dbReference type="ARBA" id="ARBA00023125"/>
    </source>
</evidence>
<dbReference type="Gene3D" id="1.10.357.10">
    <property type="entry name" value="Tetracycline Repressor, domain 2"/>
    <property type="match status" value="1"/>
</dbReference>